<keyword evidence="1" id="KW-1133">Transmembrane helix</keyword>
<keyword evidence="3" id="KW-1185">Reference proteome</keyword>
<dbReference type="InterPro" id="IPR024529">
    <property type="entry name" value="ECF_trnsprt_substrate-spec"/>
</dbReference>
<reference evidence="3" key="1">
    <citation type="submission" date="2016-10" db="EMBL/GenBank/DDBJ databases">
        <authorList>
            <person name="Varghese N."/>
            <person name="Submissions S."/>
        </authorList>
    </citation>
    <scope>NUCLEOTIDE SEQUENCE [LARGE SCALE GENOMIC DNA]</scope>
    <source>
        <strain evidence="3">XBD2006</strain>
    </source>
</reference>
<sequence length="171" mass="18587">MKKLRDTNTLTLAAMLTALGIVLGFLKIPINQIIEIRFGSLPIGIAGMSLGPGIAAIVGALTDIGGYLVKPTGPFFPGFTISGIVSGLIFGFILYNKKPTLARIVAAEAVHTLIVGIIMNTYWLDMMYIKKGFFVTLVARLPKELVMLPINILMLYIVLEAFGRIKTYARV</sequence>
<organism evidence="2 3">
    <name type="scientific">Butyrivibrio hungatei</name>
    <dbReference type="NCBI Taxonomy" id="185008"/>
    <lineage>
        <taxon>Bacteria</taxon>
        <taxon>Bacillati</taxon>
        <taxon>Bacillota</taxon>
        <taxon>Clostridia</taxon>
        <taxon>Lachnospirales</taxon>
        <taxon>Lachnospiraceae</taxon>
        <taxon>Butyrivibrio</taxon>
    </lineage>
</organism>
<dbReference type="GO" id="GO:0022857">
    <property type="term" value="F:transmembrane transporter activity"/>
    <property type="evidence" value="ECO:0007669"/>
    <property type="project" value="InterPro"/>
</dbReference>
<feature type="transmembrane region" description="Helical" evidence="1">
    <location>
        <begin position="12"/>
        <end position="30"/>
    </location>
</feature>
<dbReference type="OrthoDB" id="4624at2"/>
<protein>
    <submittedName>
        <fullName evidence="2">ECF transporter S component, folate family</fullName>
    </submittedName>
</protein>
<feature type="transmembrane region" description="Helical" evidence="1">
    <location>
        <begin position="75"/>
        <end position="95"/>
    </location>
</feature>
<dbReference type="Pfam" id="PF12822">
    <property type="entry name" value="ECF_trnsprt"/>
    <property type="match status" value="1"/>
</dbReference>
<evidence type="ECO:0000256" key="1">
    <source>
        <dbReference type="SAM" id="Phobius"/>
    </source>
</evidence>
<dbReference type="NCBIfam" id="TIGR04518">
    <property type="entry name" value="ECF_S_folT_fam"/>
    <property type="match status" value="1"/>
</dbReference>
<dbReference type="AlphaFoldDB" id="A0A1G5GY31"/>
<dbReference type="RefSeq" id="WP_034468757.1">
    <property type="nucleotide sequence ID" value="NZ_FMUR01000027.1"/>
</dbReference>
<keyword evidence="1" id="KW-0472">Membrane</keyword>
<feature type="transmembrane region" description="Helical" evidence="1">
    <location>
        <begin position="104"/>
        <end position="124"/>
    </location>
</feature>
<evidence type="ECO:0000313" key="2">
    <source>
        <dbReference type="EMBL" id="SCY56394.1"/>
    </source>
</evidence>
<gene>
    <name evidence="2" type="ORF">SAMN02910451_03103</name>
</gene>
<feature type="transmembrane region" description="Helical" evidence="1">
    <location>
        <begin position="144"/>
        <end position="162"/>
    </location>
</feature>
<dbReference type="Gene3D" id="1.10.1760.20">
    <property type="match status" value="1"/>
</dbReference>
<keyword evidence="1" id="KW-0812">Transmembrane</keyword>
<dbReference type="InterPro" id="IPR030949">
    <property type="entry name" value="ECF_S_folate_fam"/>
</dbReference>
<accession>A0A1G5GY31</accession>
<name>A0A1G5GY31_9FIRM</name>
<dbReference type="EMBL" id="FMUR01000027">
    <property type="protein sequence ID" value="SCY56394.1"/>
    <property type="molecule type" value="Genomic_DNA"/>
</dbReference>
<dbReference type="Proteomes" id="UP000183047">
    <property type="component" value="Unassembled WGS sequence"/>
</dbReference>
<proteinExistence type="predicted"/>
<feature type="transmembrane region" description="Helical" evidence="1">
    <location>
        <begin position="42"/>
        <end position="69"/>
    </location>
</feature>
<evidence type="ECO:0000313" key="3">
    <source>
        <dbReference type="Proteomes" id="UP000183047"/>
    </source>
</evidence>